<dbReference type="InterPro" id="IPR007219">
    <property type="entry name" value="XnlR_reg_dom"/>
</dbReference>
<evidence type="ECO:0000259" key="6">
    <source>
        <dbReference type="PROSITE" id="PS50073"/>
    </source>
</evidence>
<keyword evidence="8" id="KW-1185">Reference proteome</keyword>
<dbReference type="CDD" id="cd12148">
    <property type="entry name" value="fungal_TF_MHR"/>
    <property type="match status" value="1"/>
</dbReference>
<name>A0A2J6R350_HYAVF</name>
<dbReference type="Gene3D" id="4.10.240.10">
    <property type="entry name" value="Zn(2)-C6 fungal-type DNA-binding domain"/>
    <property type="match status" value="1"/>
</dbReference>
<comment type="subcellular location">
    <subcellularLocation>
        <location evidence="1">Nucleus</location>
    </subcellularLocation>
</comment>
<dbReference type="PANTHER" id="PTHR31001">
    <property type="entry name" value="UNCHARACTERIZED TRANSCRIPTIONAL REGULATORY PROTEIN"/>
    <property type="match status" value="1"/>
</dbReference>
<reference evidence="7 8" key="1">
    <citation type="submission" date="2016-04" db="EMBL/GenBank/DDBJ databases">
        <title>A degradative enzymes factory behind the ericoid mycorrhizal symbiosis.</title>
        <authorList>
            <consortium name="DOE Joint Genome Institute"/>
            <person name="Martino E."/>
            <person name="Morin E."/>
            <person name="Grelet G."/>
            <person name="Kuo A."/>
            <person name="Kohler A."/>
            <person name="Daghino S."/>
            <person name="Barry K."/>
            <person name="Choi C."/>
            <person name="Cichocki N."/>
            <person name="Clum A."/>
            <person name="Copeland A."/>
            <person name="Hainaut M."/>
            <person name="Haridas S."/>
            <person name="Labutti K."/>
            <person name="Lindquist E."/>
            <person name="Lipzen A."/>
            <person name="Khouja H.-R."/>
            <person name="Murat C."/>
            <person name="Ohm R."/>
            <person name="Olson A."/>
            <person name="Spatafora J."/>
            <person name="Veneault-Fourrey C."/>
            <person name="Henrissat B."/>
            <person name="Grigoriev I."/>
            <person name="Martin F."/>
            <person name="Perotto S."/>
        </authorList>
    </citation>
    <scope>NUCLEOTIDE SEQUENCE [LARGE SCALE GENOMIC DNA]</scope>
    <source>
        <strain evidence="7 8">F</strain>
    </source>
</reference>
<dbReference type="PROSITE" id="PS50048">
    <property type="entry name" value="ZN2_CY6_FUNGAL_2"/>
    <property type="match status" value="1"/>
</dbReference>
<dbReference type="GO" id="GO:0005507">
    <property type="term" value="F:copper ion binding"/>
    <property type="evidence" value="ECO:0007669"/>
    <property type="project" value="InterPro"/>
</dbReference>
<dbReference type="EMBL" id="KZ613957">
    <property type="protein sequence ID" value="PMD32951.1"/>
    <property type="molecule type" value="Genomic_DNA"/>
</dbReference>
<dbReference type="OrthoDB" id="4898680at2759"/>
<evidence type="ECO:0000256" key="4">
    <source>
        <dbReference type="SAM" id="MobiDB-lite"/>
    </source>
</evidence>
<dbReference type="AlphaFoldDB" id="A0A2J6R350"/>
<dbReference type="PANTHER" id="PTHR31001:SF40">
    <property type="entry name" value="ZN(II)2CYS6 TRANSCRIPTION FACTOR (EUROFUNG)"/>
    <property type="match status" value="1"/>
</dbReference>
<evidence type="ECO:0000256" key="3">
    <source>
        <dbReference type="ARBA" id="ARBA00023242"/>
    </source>
</evidence>
<organism evidence="7 8">
    <name type="scientific">Hyaloscypha variabilis (strain UAMH 11265 / GT02V1 / F)</name>
    <name type="common">Meliniomyces variabilis</name>
    <dbReference type="NCBI Taxonomy" id="1149755"/>
    <lineage>
        <taxon>Eukaryota</taxon>
        <taxon>Fungi</taxon>
        <taxon>Dikarya</taxon>
        <taxon>Ascomycota</taxon>
        <taxon>Pezizomycotina</taxon>
        <taxon>Leotiomycetes</taxon>
        <taxon>Helotiales</taxon>
        <taxon>Hyaloscyphaceae</taxon>
        <taxon>Hyaloscypha</taxon>
        <taxon>Hyaloscypha variabilis</taxon>
    </lineage>
</organism>
<keyword evidence="3" id="KW-0539">Nucleus</keyword>
<dbReference type="STRING" id="1149755.A0A2J6R350"/>
<dbReference type="Pfam" id="PF00172">
    <property type="entry name" value="Zn_clus"/>
    <property type="match status" value="1"/>
</dbReference>
<keyword evidence="2" id="KW-0479">Metal-binding</keyword>
<dbReference type="GO" id="GO:0003677">
    <property type="term" value="F:DNA binding"/>
    <property type="evidence" value="ECO:0007669"/>
    <property type="project" value="InterPro"/>
</dbReference>
<dbReference type="PROSITE" id="PS00463">
    <property type="entry name" value="ZN2_CY6_FUNGAL_1"/>
    <property type="match status" value="1"/>
</dbReference>
<dbReference type="Proteomes" id="UP000235786">
    <property type="component" value="Unassembled WGS sequence"/>
</dbReference>
<feature type="domain" description="Copper-fist" evidence="6">
    <location>
        <begin position="25"/>
        <end position="54"/>
    </location>
</feature>
<accession>A0A2J6R350</accession>
<protein>
    <recommendedName>
        <fullName evidence="9">Zn(2)-C6 fungal-type domain-containing protein</fullName>
    </recommendedName>
</protein>
<evidence type="ECO:0000256" key="1">
    <source>
        <dbReference type="ARBA" id="ARBA00004123"/>
    </source>
</evidence>
<dbReference type="Pfam" id="PF04082">
    <property type="entry name" value="Fungal_trans"/>
    <property type="match status" value="1"/>
</dbReference>
<evidence type="ECO:0000259" key="5">
    <source>
        <dbReference type="PROSITE" id="PS50048"/>
    </source>
</evidence>
<dbReference type="GO" id="GO:0000981">
    <property type="term" value="F:DNA-binding transcription factor activity, RNA polymerase II-specific"/>
    <property type="evidence" value="ECO:0007669"/>
    <property type="project" value="InterPro"/>
</dbReference>
<gene>
    <name evidence="7" type="ORF">L207DRAFT_499231</name>
</gene>
<dbReference type="InterPro" id="IPR001138">
    <property type="entry name" value="Zn2Cys6_DnaBD"/>
</dbReference>
<evidence type="ECO:0000256" key="2">
    <source>
        <dbReference type="ARBA" id="ARBA00022723"/>
    </source>
</evidence>
<evidence type="ECO:0000313" key="8">
    <source>
        <dbReference type="Proteomes" id="UP000235786"/>
    </source>
</evidence>
<dbReference type="PROSITE" id="PS50073">
    <property type="entry name" value="COPPER_FIST_2"/>
    <property type="match status" value="1"/>
</dbReference>
<dbReference type="SUPFAM" id="SSF57701">
    <property type="entry name" value="Zn2/Cys6 DNA-binding domain"/>
    <property type="match status" value="1"/>
</dbReference>
<dbReference type="SMART" id="SM00066">
    <property type="entry name" value="GAL4"/>
    <property type="match status" value="1"/>
</dbReference>
<sequence>MLSRQAACDPCRQAKVACDHGHPVCRRCQRRSRASQCVYRASPFRRARVEGSPAEEPLSRSPLQREEQSANVNPLRRGRYPNPGHLGSSSHVALFDQISSEGPAAAEAVSTAGFARPVQMQDELTESIGSGISCMHLAQTLEVLVEEFEVASLTGLVKFWLAKGVNLALAEPIVLPCAESAEQFLAQRRSPDSNYYNSIIQDLVKNSASPLAFAKTSTLSDYKHQFCGQNIRLETLGIFLVTVIRASIDIPFFPPLYVTEAERHRLRQLGTAIINCALELCLSIDCLNDLQLIFQYEHWIVMSYVHGDQSFCAWRKLGDVIASIYALGYHENIEAKSNAPPFLTDLRKTVFARAFSGDKNIAIFLGRPPRMSKKFAYFQIPLARVNSESEEFLQDHDVTAQAWDPASKMSYRSETRWSALCAFIKEDILELLYSSVYPPAETLWTYVA</sequence>
<dbReference type="InterPro" id="IPR050613">
    <property type="entry name" value="Sec_Metabolite_Reg"/>
</dbReference>
<dbReference type="InterPro" id="IPR036864">
    <property type="entry name" value="Zn2-C6_fun-type_DNA-bd_sf"/>
</dbReference>
<dbReference type="InterPro" id="IPR001083">
    <property type="entry name" value="Cu_fist_DNA-bd_dom"/>
</dbReference>
<feature type="region of interest" description="Disordered" evidence="4">
    <location>
        <begin position="48"/>
        <end position="78"/>
    </location>
</feature>
<evidence type="ECO:0008006" key="9">
    <source>
        <dbReference type="Google" id="ProtNLM"/>
    </source>
</evidence>
<feature type="domain" description="Zn(2)-C6 fungal-type" evidence="5">
    <location>
        <begin position="7"/>
        <end position="39"/>
    </location>
</feature>
<dbReference type="CDD" id="cd00067">
    <property type="entry name" value="GAL4"/>
    <property type="match status" value="1"/>
</dbReference>
<dbReference type="GO" id="GO:0008270">
    <property type="term" value="F:zinc ion binding"/>
    <property type="evidence" value="ECO:0007669"/>
    <property type="project" value="InterPro"/>
</dbReference>
<evidence type="ECO:0000313" key="7">
    <source>
        <dbReference type="EMBL" id="PMD32951.1"/>
    </source>
</evidence>
<dbReference type="GO" id="GO:0005634">
    <property type="term" value="C:nucleus"/>
    <property type="evidence" value="ECO:0007669"/>
    <property type="project" value="UniProtKB-SubCell"/>
</dbReference>
<proteinExistence type="predicted"/>